<feature type="domain" description="Bacterial repeat" evidence="2">
    <location>
        <begin position="541"/>
        <end position="589"/>
    </location>
</feature>
<keyword evidence="1" id="KW-0732">Signal</keyword>
<dbReference type="AlphaFoldDB" id="A0A0T7ANT5"/>
<evidence type="ECO:0000313" key="3">
    <source>
        <dbReference type="EMBL" id="BAU18695.1"/>
    </source>
</evidence>
<proteinExistence type="predicted"/>
<dbReference type="PANTHER" id="PTHR45661:SF3">
    <property type="entry name" value="IG-LIKE DOMAIN-CONTAINING PROTEIN"/>
    <property type="match status" value="1"/>
</dbReference>
<dbReference type="InterPro" id="IPR053139">
    <property type="entry name" value="Surface_bspA-like"/>
</dbReference>
<gene>
    <name evidence="3" type="ORF">PIOMA14_II_0190</name>
</gene>
<reference evidence="3 4" key="1">
    <citation type="journal article" date="2016" name="DNA Res.">
        <title>The complete genome sequencing of Prevotella intermedia strain OMA14 and a subsequent fine-scale, intra-species genomic comparison reveal an unusual amplification of conjugative and mobile transposons and identify a novel Prevotella-lineage-specific repeat.</title>
        <authorList>
            <person name="Naito M."/>
            <person name="Ogura Y."/>
            <person name="Itoh T."/>
            <person name="Shoji M."/>
            <person name="Okamoto M."/>
            <person name="Hayashi T."/>
            <person name="Nakayama K."/>
        </authorList>
    </citation>
    <scope>NUCLEOTIDE SEQUENCE [LARGE SCALE GENOMIC DNA]</scope>
    <source>
        <strain evidence="3 4">OMA14</strain>
    </source>
</reference>
<organism evidence="3 4">
    <name type="scientific">Prevotella intermedia</name>
    <dbReference type="NCBI Taxonomy" id="28131"/>
    <lineage>
        <taxon>Bacteria</taxon>
        <taxon>Pseudomonadati</taxon>
        <taxon>Bacteroidota</taxon>
        <taxon>Bacteroidia</taxon>
        <taxon>Bacteroidales</taxon>
        <taxon>Prevotellaceae</taxon>
        <taxon>Prevotella</taxon>
    </lineage>
</organism>
<dbReference type="Proteomes" id="UP000217431">
    <property type="component" value="Chromosome II"/>
</dbReference>
<evidence type="ECO:0000256" key="1">
    <source>
        <dbReference type="SAM" id="SignalP"/>
    </source>
</evidence>
<dbReference type="Gene3D" id="3.80.10.10">
    <property type="entry name" value="Ribonuclease Inhibitor"/>
    <property type="match status" value="3"/>
</dbReference>
<dbReference type="STRING" id="28131.BWX40_10755"/>
<name>A0A0T7ANT5_PREIN</name>
<evidence type="ECO:0000259" key="2">
    <source>
        <dbReference type="Pfam" id="PF18998"/>
    </source>
</evidence>
<dbReference type="Pfam" id="PF13306">
    <property type="entry name" value="LRR_5"/>
    <property type="match status" value="4"/>
</dbReference>
<dbReference type="InterPro" id="IPR032675">
    <property type="entry name" value="LRR_dom_sf"/>
</dbReference>
<feature type="signal peptide" evidence="1">
    <location>
        <begin position="1"/>
        <end position="20"/>
    </location>
</feature>
<dbReference type="SUPFAM" id="SSF52058">
    <property type="entry name" value="L domain-like"/>
    <property type="match status" value="1"/>
</dbReference>
<feature type="domain" description="Bacterial repeat" evidence="2">
    <location>
        <begin position="442"/>
        <end position="488"/>
    </location>
</feature>
<evidence type="ECO:0000313" key="4">
    <source>
        <dbReference type="Proteomes" id="UP000217431"/>
    </source>
</evidence>
<dbReference type="EMBL" id="AP014598">
    <property type="protein sequence ID" value="BAU18695.1"/>
    <property type="molecule type" value="Genomic_DNA"/>
</dbReference>
<feature type="chain" id="PRO_5006677933" evidence="1">
    <location>
        <begin position="21"/>
        <end position="1032"/>
    </location>
</feature>
<dbReference type="Pfam" id="PF18998">
    <property type="entry name" value="Flg_new_2"/>
    <property type="match status" value="2"/>
</dbReference>
<dbReference type="InterPro" id="IPR026906">
    <property type="entry name" value="LRR_5"/>
</dbReference>
<accession>A0A0T7ANT5</accession>
<protein>
    <submittedName>
        <fullName evidence="3">TPR domain protein</fullName>
    </submittedName>
</protein>
<dbReference type="PANTHER" id="PTHR45661">
    <property type="entry name" value="SURFACE ANTIGEN"/>
    <property type="match status" value="1"/>
</dbReference>
<dbReference type="RefSeq" id="WP_096408276.1">
    <property type="nucleotide sequence ID" value="NZ_AP014598.1"/>
</dbReference>
<dbReference type="InterPro" id="IPR044060">
    <property type="entry name" value="Bacterial_rp_domain"/>
</dbReference>
<sequence>MKKFYLLAFALMQFCCMANAQVIEGTVLKSWDRASGAIEIPANVTEIAENCFFEPAEEDPDSWENPSEERSNTNITSVKLNNVKKIGKNAFRGCLNIVAIDAPNVEIIEEGAFSKCDKLTALSLPKIKNLGEKVFENCDQIAKIALGGSLTKMYGNTFKDCKAVADISVAAGSTYKAVNNAIIDSEKTLVYLAGQAKEIKLADSECTAIGDYAMHNNTNVTKVDLHGVKTIGKNSFTGCSALSELLVPNLVSVSTDSYITWSGVASLTIVDIHLSKDFVSFGATEFADKTSTTIYVADENVKSKLEKKFNKCKIVIGEPQSAEKFVVNYSITNIEVGGKKIGEIEAWTDGARDFETGTEVPAGNSVSVMVTPYGGYKIDKWEINGKPAAAENIRPSSSINGEIWSINHISEALNITATLKAEEEGDMIFFKSKEPEFGDVTCTVVETGKQIKNTEKVKKGTKLRFEAFPKEGFHVTQWYKLGTEVVTDESGKKQTVDKYIPIPGYDNATVYECNAVDALDILVDFDREAGKHIVRFKSLNTEGGEVTASVDGNEIKNCAVVAKGATVVFAAHPKEGYVVDSWLLNGEEVKGEKGLTYTITDLKEDIKVWLICSVKSEEPASKPEIKNGHLISWQPKGKAVTPDGVEYIDNNALQASTALESFHITKSVKSIGELVFLFCTQLTEITVDPENEYFTSVDGVLYSKDKTRLMAYPPGRSGDSYEIIQSATSIKPGALTLVPSLLGVTVAKGNTALRASKGALYTRNMLELLYYPTIPQAGPGTDKIALNEGLEKIARYGLAYNHTVTEITLPASLKIIEGNGLSNNPNLNRVKWEEGVEAELEEIGDSAFYRDGQLVVFQHIPSLKKIGAGAFVKNSNLLEVHIPSGCTIGDKAFLDCLAIQHVYSYSMNPPVVADDAFKSIYYLESAVLHIDKNAVEAYKKADGWRHFKKHETGTVTAIGSAKAAAGSAIRVVAQSNGYTVEGLNAGQRYTLCTIAGTQVAAGVANGGSLFIPVQRNQIYILNIAGVKAYKLF</sequence>